<protein>
    <recommendedName>
        <fullName evidence="5">Antifreeze protein type I</fullName>
    </recommendedName>
</protein>
<dbReference type="OrthoDB" id="9764015at2"/>
<sequence>MAIVEVVKFDGPADVFAWKYPNSELGTWTQLIVNETQEAILFKGGKALDLFGAGRHTLSTANIPVLQNVVNLPFGGRSPFTAEVWYVNKISSLDVKWGTSTPLQLQDPKYQIIVSVRSFGQFGLQIEDSRKFLLKLIGTLPVFDKEAMIKHFRGVLMMNIKELISSYLIFKKISILEINAYISEISKHIEERIGPVFLDYGIRILNFFVDSINVPDDDPATVRLKEALAKKAEMDILGYTYQQERTFDTLEGAARNEGSGSANVMGAGIGLGMGFGIGGSVGNQMAGLTSQMNTAPSINNKACPKCQTVTTQEAQFCISCGHSYKSASTATQAAESECNACGKMFPVGAKFCLHCGDPNNACEKCGADNAQDAASCAKCGHHFGGTPCRNCGEQVDPAGKFCMNCGTSVSLKCGQCQHEVKPGQKFCLECGNKLIE</sequence>
<dbReference type="Pfam" id="PF12773">
    <property type="entry name" value="DZR"/>
    <property type="match status" value="2"/>
</dbReference>
<evidence type="ECO:0008006" key="5">
    <source>
        <dbReference type="Google" id="ProtNLM"/>
    </source>
</evidence>
<dbReference type="CDD" id="cd03408">
    <property type="entry name" value="SPFH_like_u1"/>
    <property type="match status" value="1"/>
</dbReference>
<dbReference type="InterPro" id="IPR025874">
    <property type="entry name" value="DZR"/>
</dbReference>
<evidence type="ECO:0000259" key="1">
    <source>
        <dbReference type="Pfam" id="PF12773"/>
    </source>
</evidence>
<feature type="domain" description="SPFH" evidence="2">
    <location>
        <begin position="20"/>
        <end position="231"/>
    </location>
</feature>
<proteinExistence type="predicted"/>
<evidence type="ECO:0000259" key="2">
    <source>
        <dbReference type="Pfam" id="PF13421"/>
    </source>
</evidence>
<dbReference type="Proteomes" id="UP000289856">
    <property type="component" value="Chromosome"/>
</dbReference>
<dbReference type="PANTHER" id="PTHR37826">
    <property type="entry name" value="FLOTILLIN BAND_7_5 DOMAIN PROTEIN"/>
    <property type="match status" value="1"/>
</dbReference>
<accession>A0A3T1DFS4</accession>
<feature type="domain" description="DZANK-type" evidence="1">
    <location>
        <begin position="303"/>
        <end position="356"/>
    </location>
</feature>
<dbReference type="AlphaFoldDB" id="A0A3T1DFS4"/>
<evidence type="ECO:0000313" key="3">
    <source>
        <dbReference type="EMBL" id="BBI36755.1"/>
    </source>
</evidence>
<keyword evidence="4" id="KW-1185">Reference proteome</keyword>
<dbReference type="Pfam" id="PF13421">
    <property type="entry name" value="Band_7_1"/>
    <property type="match status" value="1"/>
</dbReference>
<reference evidence="3 4" key="1">
    <citation type="submission" date="2019-01" db="EMBL/GenBank/DDBJ databases">
        <title>Complete genome sequence of Cohnella hallensis HS21 isolated from Korean fir (Abies koreana) rhizospheric soil.</title>
        <authorList>
            <person name="Jiang L."/>
            <person name="Kang S.W."/>
            <person name="Kim S."/>
            <person name="Jung J."/>
            <person name="Kim C.Y."/>
            <person name="Kim D.H."/>
            <person name="Kim S.W."/>
            <person name="Lee J."/>
        </authorList>
    </citation>
    <scope>NUCLEOTIDE SEQUENCE [LARGE SCALE GENOMIC DNA]</scope>
    <source>
        <strain evidence="3 4">HS21</strain>
    </source>
</reference>
<evidence type="ECO:0000313" key="4">
    <source>
        <dbReference type="Proteomes" id="UP000289856"/>
    </source>
</evidence>
<organism evidence="3 4">
    <name type="scientific">Cohnella abietis</name>
    <dbReference type="NCBI Taxonomy" id="2507935"/>
    <lineage>
        <taxon>Bacteria</taxon>
        <taxon>Bacillati</taxon>
        <taxon>Bacillota</taxon>
        <taxon>Bacilli</taxon>
        <taxon>Bacillales</taxon>
        <taxon>Paenibacillaceae</taxon>
        <taxon>Cohnella</taxon>
    </lineage>
</organism>
<dbReference type="KEGG" id="cohn:KCTCHS21_61540"/>
<gene>
    <name evidence="3" type="ORF">KCTCHS21_61540</name>
</gene>
<feature type="domain" description="DZANK-type" evidence="1">
    <location>
        <begin position="388"/>
        <end position="431"/>
    </location>
</feature>
<name>A0A3T1DFS4_9BACL</name>
<dbReference type="EMBL" id="AP019400">
    <property type="protein sequence ID" value="BBI36755.1"/>
    <property type="molecule type" value="Genomic_DNA"/>
</dbReference>
<dbReference type="InterPro" id="IPR033880">
    <property type="entry name" value="SPFH_YdjI"/>
</dbReference>
<dbReference type="PANTHER" id="PTHR37826:SF2">
    <property type="entry name" value="ZINC-RIBBON DOMAIN-CONTAINING PROTEIN"/>
    <property type="match status" value="1"/>
</dbReference>
<dbReference type="RefSeq" id="WP_130616228.1">
    <property type="nucleotide sequence ID" value="NZ_AP019400.1"/>
</dbReference>